<dbReference type="InterPro" id="IPR036047">
    <property type="entry name" value="F-box-like_dom_sf"/>
</dbReference>
<reference evidence="2" key="1">
    <citation type="submission" date="2023-11" db="EMBL/GenBank/DDBJ databases">
        <authorList>
            <person name="De Vega J J."/>
            <person name="De Vega J J."/>
        </authorList>
    </citation>
    <scope>NUCLEOTIDE SEQUENCE</scope>
</reference>
<dbReference type="SUPFAM" id="SSF81383">
    <property type="entry name" value="F-box domain"/>
    <property type="match status" value="1"/>
</dbReference>
<comment type="caution">
    <text evidence="2">The sequence shown here is derived from an EMBL/GenBank/DDBJ whole genome shotgun (WGS) entry which is preliminary data.</text>
</comment>
<proteinExistence type="predicted"/>
<evidence type="ECO:0000313" key="3">
    <source>
        <dbReference type="Proteomes" id="UP001295794"/>
    </source>
</evidence>
<dbReference type="AlphaFoldDB" id="A0AAD2GQJ3"/>
<protein>
    <recommendedName>
        <fullName evidence="1">F-box domain-containing protein</fullName>
    </recommendedName>
</protein>
<dbReference type="Proteomes" id="UP001295794">
    <property type="component" value="Unassembled WGS sequence"/>
</dbReference>
<sequence>MTTETATQLDLPAELVLLILRGLGVADVLNVSRSSSALRALILSNPSAWVHACDAYTLPLPAGESPRSVPASLLPYFAARAVSISALFRSSRSTAPSPLTILHPRGAWETPVLASVCIYSQLGTLPPNVLTVLPGGRTLLVGHIGPGRPMQLGVYGIGARGKPEGQWQYLLVDPVSTRFDPPQKGGDHAVDWASIPGDADGVRIAVLQNRYDEKRDLRCCAEVFRLDFTPGKAAPQVQRSHSIELPFCAEGICVRGSLVMGYSANGLALIDLDTMRRICWIVGANSEHQRGSWPSETIAATLDLCTRRIVLAINSGAVCCTRTVSSLPIPDLRDACWGSDWNFCALDLSTHCDETTSCTLPATPLTRPIAQTGATHRLFHNDEGEVQLLTTSQDRRHAFVSAPKSGAQSSTCMITQDVVSCSRSSFHHLSIIATSASPSSLVDVYFPGRDVRLKLNLCSADVSVPEGRNLVVVDDIYGLAVVCARQRLFVFQY</sequence>
<organism evidence="2 3">
    <name type="scientific">Mycena citricolor</name>
    <dbReference type="NCBI Taxonomy" id="2018698"/>
    <lineage>
        <taxon>Eukaryota</taxon>
        <taxon>Fungi</taxon>
        <taxon>Dikarya</taxon>
        <taxon>Basidiomycota</taxon>
        <taxon>Agaricomycotina</taxon>
        <taxon>Agaricomycetes</taxon>
        <taxon>Agaricomycetidae</taxon>
        <taxon>Agaricales</taxon>
        <taxon>Marasmiineae</taxon>
        <taxon>Mycenaceae</taxon>
        <taxon>Mycena</taxon>
    </lineage>
</organism>
<name>A0AAD2GQJ3_9AGAR</name>
<gene>
    <name evidence="2" type="ORF">MYCIT1_LOCUS168</name>
</gene>
<evidence type="ECO:0000313" key="2">
    <source>
        <dbReference type="EMBL" id="CAK5261891.1"/>
    </source>
</evidence>
<accession>A0AAD2GQJ3</accession>
<dbReference type="EMBL" id="CAVNYO010000002">
    <property type="protein sequence ID" value="CAK5261891.1"/>
    <property type="molecule type" value="Genomic_DNA"/>
</dbReference>
<feature type="domain" description="F-box" evidence="1">
    <location>
        <begin position="5"/>
        <end position="52"/>
    </location>
</feature>
<dbReference type="InterPro" id="IPR001810">
    <property type="entry name" value="F-box_dom"/>
</dbReference>
<dbReference type="PROSITE" id="PS50181">
    <property type="entry name" value="FBOX"/>
    <property type="match status" value="1"/>
</dbReference>
<evidence type="ECO:0000259" key="1">
    <source>
        <dbReference type="PROSITE" id="PS50181"/>
    </source>
</evidence>
<keyword evidence="3" id="KW-1185">Reference proteome</keyword>